<reference evidence="13 21" key="6">
    <citation type="submission" date="2017-06" db="EMBL/GenBank/DDBJ databases">
        <title>Draft genome sequence of Fusobacterium nucleatum subsp. polymorphum KCOM 1267 (=ChDC F290).</title>
        <authorList>
            <person name="Kook J.-K."/>
            <person name="Park S.-N."/>
            <person name="Lim Y.K."/>
            <person name="Roh H."/>
        </authorList>
    </citation>
    <scope>NUCLEOTIDE SEQUENCE [LARGE SCALE GENOMIC DNA]</scope>
    <source>
        <strain evidence="13">KCOM 1267</strain>
        <strain evidence="21">KCOM 1267(ChDC F290)</strain>
    </source>
</reference>
<dbReference type="InterPro" id="IPR001383">
    <property type="entry name" value="Ribosomal_bL28_bact-type"/>
</dbReference>
<dbReference type="Proteomes" id="UP000221504">
    <property type="component" value="Unassembled WGS sequence"/>
</dbReference>
<evidence type="ECO:0000313" key="17">
    <source>
        <dbReference type="Proteomes" id="UP000067061"/>
    </source>
</evidence>
<evidence type="ECO:0000313" key="15">
    <source>
        <dbReference type="EMBL" id="PHI12545.1"/>
    </source>
</evidence>
<reference evidence="6 17" key="1">
    <citation type="submission" date="2015-11" db="EMBL/GenBank/DDBJ databases">
        <authorList>
            <person name="Kook J.-K."/>
            <person name="Park S.-N."/>
            <person name="Lim Y.K."/>
            <person name="Jo E."/>
        </authorList>
    </citation>
    <scope>NUCLEOTIDE SEQUENCE [LARGE SCALE GENOMIC DNA]</scope>
    <source>
        <strain evidence="6 17">ChDC F306</strain>
    </source>
</reference>
<dbReference type="Proteomes" id="UP000225199">
    <property type="component" value="Unassembled WGS sequence"/>
</dbReference>
<keyword evidence="2 5" id="KW-0689">Ribosomal protein</keyword>
<dbReference type="GO" id="GO:0005840">
    <property type="term" value="C:ribosome"/>
    <property type="evidence" value="ECO:0007669"/>
    <property type="project" value="UniProtKB-KW"/>
</dbReference>
<accession>A0A0D6GW93</accession>
<dbReference type="KEGG" id="fpol:ERS445057_02042"/>
<evidence type="ECO:0000256" key="4">
    <source>
        <dbReference type="ARBA" id="ARBA00035174"/>
    </source>
</evidence>
<reference evidence="11 27" key="3">
    <citation type="submission" date="2017-06" db="EMBL/GenBank/DDBJ databases">
        <title>Draft genome sequence of Fusobacterium nucleatum subsp. polymorphum KCOM 1002 (=ChDC F175).</title>
        <authorList>
            <person name="Kook J.-K."/>
            <person name="Park S.-N."/>
            <person name="Lim Y.K."/>
            <person name="Roh H."/>
        </authorList>
    </citation>
    <scope>NUCLEOTIDE SEQUENCE [LARGE SCALE GENOMIC DNA]</scope>
    <source>
        <strain evidence="11">KCOM 1002</strain>
        <strain evidence="27">KCOM 1002 (ChDC F175)</strain>
    </source>
</reference>
<dbReference type="Proteomes" id="UP000224507">
    <property type="component" value="Unassembled WGS sequence"/>
</dbReference>
<dbReference type="EMBL" id="CP022123">
    <property type="protein sequence ID" value="ASG28544.1"/>
    <property type="molecule type" value="Genomic_DNA"/>
</dbReference>
<dbReference type="NCBIfam" id="TIGR00009">
    <property type="entry name" value="L28"/>
    <property type="match status" value="1"/>
</dbReference>
<keyword evidence="3 5" id="KW-0687">Ribonucleoprotein</keyword>
<reference evidence="16 26" key="8">
    <citation type="submission" date="2017-06" db="EMBL/GenBank/DDBJ databases">
        <title>Draft genome sequence of Fusobacterium nucleatum subsp. polymorphum KCOM 1274 (=ChDC F309).</title>
        <authorList>
            <person name="Kook J.-K."/>
            <person name="Park S.-N."/>
            <person name="Lim Y.K."/>
            <person name="Roh H."/>
        </authorList>
    </citation>
    <scope>NUCLEOTIDE SEQUENCE [LARGE SCALE GENOMIC DNA]</scope>
    <source>
        <strain evidence="16">KCOM 1274</strain>
        <strain evidence="26">KCOM 1274 (ChDC F309)</strain>
    </source>
</reference>
<dbReference type="Proteomes" id="UP000197638">
    <property type="component" value="Chromosome"/>
</dbReference>
<dbReference type="Gene3D" id="2.30.170.40">
    <property type="entry name" value="Ribosomal protein L28/L24"/>
    <property type="match status" value="1"/>
</dbReference>
<evidence type="ECO:0000313" key="27">
    <source>
        <dbReference type="Proteomes" id="UP000225199"/>
    </source>
</evidence>
<evidence type="ECO:0000256" key="2">
    <source>
        <dbReference type="ARBA" id="ARBA00022980"/>
    </source>
</evidence>
<sequence>MQRCEITGTGLISGNQISHSHRLTRRVWKPNLQVTTLVVNGSPIKVKVCARTLKTLKGASEVEVMRILKANIATLSERLLKHLNK</sequence>
<evidence type="ECO:0000313" key="23">
    <source>
        <dbReference type="Proteomes" id="UP000222862"/>
    </source>
</evidence>
<dbReference type="PANTHER" id="PTHR39080:SF1">
    <property type="entry name" value="LARGE RIBOSOMAL SUBUNIT PROTEIN BL28A"/>
    <property type="match status" value="1"/>
</dbReference>
<dbReference type="PANTHER" id="PTHR39080">
    <property type="entry name" value="50S RIBOSOMAL PROTEIN L28"/>
    <property type="match status" value="1"/>
</dbReference>
<dbReference type="InterPro" id="IPR037147">
    <property type="entry name" value="Ribosomal_bL28_sf"/>
</dbReference>
<reference evidence="8 20" key="11">
    <citation type="submission" date="2017-06" db="EMBL/GenBank/DDBJ databases">
        <title>Genome sequencing of Fusobacterium nucleatum subsp. polymorphum KCOM 1275 (=ChDC F310).</title>
        <authorList>
            <person name="Kook J.-K."/>
            <person name="Park S.-N."/>
            <person name="Lim Y.K."/>
            <person name="Roh H."/>
        </authorList>
    </citation>
    <scope>NUCLEOTIDE SEQUENCE [LARGE SCALE GENOMIC DNA]</scope>
    <source>
        <strain evidence="8 20">KCOM 1275</strain>
    </source>
</reference>
<dbReference type="Proteomes" id="UP000197470">
    <property type="component" value="Unassembled WGS sequence"/>
</dbReference>
<evidence type="ECO:0000313" key="7">
    <source>
        <dbReference type="EMBL" id="ASC03336.1"/>
    </source>
</evidence>
<dbReference type="Proteomes" id="UP000224182">
    <property type="component" value="Unassembled WGS sequence"/>
</dbReference>
<dbReference type="GeneID" id="79784403"/>
<dbReference type="Proteomes" id="UP000223525">
    <property type="component" value="Unassembled WGS sequence"/>
</dbReference>
<dbReference type="InterPro" id="IPR034704">
    <property type="entry name" value="Ribosomal_bL28/bL31-like_sf"/>
</dbReference>
<evidence type="ECO:0000313" key="12">
    <source>
        <dbReference type="EMBL" id="PHH98804.1"/>
    </source>
</evidence>
<evidence type="ECO:0000256" key="5">
    <source>
        <dbReference type="HAMAP-Rule" id="MF_00373"/>
    </source>
</evidence>
<reference evidence="12 24" key="4">
    <citation type="submission" date="2017-06" db="EMBL/GenBank/DDBJ databases">
        <title>Draft genome sequence of Fusobacterium nucleatum subsp. polymorphum KCOM 1248 (=ChDC F113).</title>
        <authorList>
            <person name="Kook J.-K."/>
            <person name="Park S.-N."/>
            <person name="Lim Y.K."/>
            <person name="Roh H."/>
        </authorList>
    </citation>
    <scope>NUCLEOTIDE SEQUENCE [LARGE SCALE GENOMIC DNA]</scope>
    <source>
        <strain evidence="12">KCOM 1248</strain>
        <strain evidence="24">KCOM 1248 (ChDC F113)</strain>
    </source>
</reference>
<dbReference type="SUPFAM" id="SSF143800">
    <property type="entry name" value="L28p-like"/>
    <property type="match status" value="1"/>
</dbReference>
<reference evidence="7 18" key="5">
    <citation type="submission" date="2017-06" db="EMBL/GenBank/DDBJ databases">
        <title>Draft genome sequence of Fusobacterium nucleatum subsp. polymorphum KCOM 1260 (=ChDC F218).</title>
        <authorList>
            <person name="Kook J.-K."/>
            <person name="Park S.-N."/>
            <person name="Lim Y.K."/>
            <person name="Roh H."/>
        </authorList>
    </citation>
    <scope>NUCLEOTIDE SEQUENCE [LARGE SCALE GENOMIC DNA]</scope>
    <source>
        <strain evidence="7">KCOM 1260</strain>
        <strain evidence="18">KCOM 1260 (ChDC F218)</strain>
    </source>
</reference>
<dbReference type="GO" id="GO:1990904">
    <property type="term" value="C:ribonucleoprotein complex"/>
    <property type="evidence" value="ECO:0007669"/>
    <property type="project" value="UniProtKB-KW"/>
</dbReference>
<evidence type="ECO:0000313" key="22">
    <source>
        <dbReference type="Proteomes" id="UP000221852"/>
    </source>
</evidence>
<evidence type="ECO:0000256" key="1">
    <source>
        <dbReference type="ARBA" id="ARBA00008760"/>
    </source>
</evidence>
<gene>
    <name evidence="5 13" type="primary">rpmB</name>
    <name evidence="12" type="ORF">CA836_03065</name>
    <name evidence="9" type="ORF">CA839_11360</name>
    <name evidence="11" type="ORF">CA840_04985</name>
    <name evidence="7" type="ORF">CBG50_08570</name>
    <name evidence="13" type="ORF">CBG52_12150</name>
    <name evidence="14" type="ORF">CBG54_01170</name>
    <name evidence="16" type="ORF">CBG56_07010</name>
    <name evidence="15" type="ORF">CBG59_01475</name>
    <name evidence="8" type="ORF">CBG61_06135</name>
    <name evidence="10" type="ORF">RN96_01145</name>
    <name evidence="6" type="ORF">RO02_12295</name>
</gene>
<reference evidence="15 22" key="9">
    <citation type="submission" date="2017-06" db="EMBL/GenBank/DDBJ databases">
        <title>Draft genome sequence of Fusobacterium nucleatum subsp. polymorphum KCOM 1330 (=ChDC F330).</title>
        <authorList>
            <person name="Kook J.-K."/>
            <person name="Park S.-N."/>
            <person name="Lim Y.K."/>
            <person name="Roh H."/>
        </authorList>
    </citation>
    <scope>NUCLEOTIDE SEQUENCE [LARGE SCALE GENOMIC DNA]</scope>
    <source>
        <strain evidence="15">KCOM 1330</strain>
        <strain evidence="22">KCOM 1330 (ChDC F330)</strain>
    </source>
</reference>
<reference evidence="10 23" key="10">
    <citation type="submission" date="2017-06" db="EMBL/GenBank/DDBJ databases">
        <title>Genome sequencing of Fusobacterium nucleatum subsp. polymorphum KCOM 1232 (=ChDC F37).</title>
        <authorList>
            <person name="Kook J.-K."/>
            <person name="Park S.-N."/>
            <person name="Lim Y.K."/>
            <person name="Roh H."/>
        </authorList>
    </citation>
    <scope>NUCLEOTIDE SEQUENCE [LARGE SCALE GENOMIC DNA]</scope>
    <source>
        <strain evidence="10">KCOM 1232</strain>
        <strain evidence="23">KCOM 1232 ( ChDC F37)</strain>
    </source>
</reference>
<evidence type="ECO:0000313" key="6">
    <source>
        <dbReference type="EMBL" id="ALM95312.1"/>
    </source>
</evidence>
<dbReference type="SMR" id="A0A0D6GW93"/>
<name>A0A0D6GW93_FUSNP</name>
<evidence type="ECO:0000313" key="24">
    <source>
        <dbReference type="Proteomes" id="UP000223525"/>
    </source>
</evidence>
<dbReference type="Proteomes" id="UP000221852">
    <property type="component" value="Unassembled WGS sequence"/>
</dbReference>
<protein>
    <recommendedName>
        <fullName evidence="4 5">Large ribosomal subunit protein bL28</fullName>
    </recommendedName>
</protein>
<organism evidence="13 21">
    <name type="scientific">Fusobacterium nucleatum subsp. polymorphum</name>
    <name type="common">Fusobacterium polymorphum</name>
    <dbReference type="NCBI Taxonomy" id="76857"/>
    <lineage>
        <taxon>Bacteria</taxon>
        <taxon>Fusobacteriati</taxon>
        <taxon>Fusobacteriota</taxon>
        <taxon>Fusobacteriia</taxon>
        <taxon>Fusobacteriales</taxon>
        <taxon>Fusobacteriaceae</taxon>
        <taxon>Fusobacterium</taxon>
    </lineage>
</organism>
<evidence type="ECO:0000313" key="26">
    <source>
        <dbReference type="Proteomes" id="UP000224507"/>
    </source>
</evidence>
<evidence type="ECO:0000256" key="3">
    <source>
        <dbReference type="ARBA" id="ARBA00023274"/>
    </source>
</evidence>
<dbReference type="AlphaFoldDB" id="A0A0D6GW93"/>
<dbReference type="Proteomes" id="UP000067061">
    <property type="component" value="Chromosome"/>
</dbReference>
<dbReference type="RefSeq" id="WP_005898205.1">
    <property type="nucleotide sequence ID" value="NZ_CP013121.1"/>
</dbReference>
<evidence type="ECO:0000313" key="21">
    <source>
        <dbReference type="Proteomes" id="UP000221504"/>
    </source>
</evidence>
<dbReference type="EMBL" id="NIRO01000007">
    <property type="protein sequence ID" value="PHI15186.1"/>
    <property type="molecule type" value="Genomic_DNA"/>
</dbReference>
<evidence type="ECO:0000313" key="16">
    <source>
        <dbReference type="EMBL" id="PHI15186.1"/>
    </source>
</evidence>
<dbReference type="InterPro" id="IPR050096">
    <property type="entry name" value="Bacterial_rp_bL28"/>
</dbReference>
<evidence type="ECO:0000313" key="10">
    <source>
        <dbReference type="EMBL" id="PGH21860.1"/>
    </source>
</evidence>
<proteinExistence type="inferred from homology"/>
<dbReference type="EMBL" id="NHRT01000001">
    <property type="protein sequence ID" value="OWP26397.1"/>
    <property type="molecule type" value="Genomic_DNA"/>
</dbReference>
<evidence type="ECO:0000313" key="18">
    <source>
        <dbReference type="Proteomes" id="UP000196759"/>
    </source>
</evidence>
<dbReference type="Pfam" id="PF00830">
    <property type="entry name" value="Ribosomal_L28"/>
    <property type="match status" value="1"/>
</dbReference>
<evidence type="ECO:0000313" key="19">
    <source>
        <dbReference type="Proteomes" id="UP000197470"/>
    </source>
</evidence>
<dbReference type="GO" id="GO:0006412">
    <property type="term" value="P:translation"/>
    <property type="evidence" value="ECO:0007669"/>
    <property type="project" value="UniProtKB-UniRule"/>
</dbReference>
<evidence type="ECO:0000313" key="11">
    <source>
        <dbReference type="EMBL" id="PHH96732.1"/>
    </source>
</evidence>
<evidence type="ECO:0000313" key="9">
    <source>
        <dbReference type="EMBL" id="OWP26397.1"/>
    </source>
</evidence>
<dbReference type="STRING" id="76857.RO02_12295"/>
<evidence type="ECO:0000313" key="20">
    <source>
        <dbReference type="Proteomes" id="UP000197638"/>
    </source>
</evidence>
<dbReference type="EMBL" id="NIRN01000001">
    <property type="protein sequence ID" value="PHI05767.1"/>
    <property type="molecule type" value="Genomic_DNA"/>
</dbReference>
<dbReference type="Proteomes" id="UP000222862">
    <property type="component" value="Unassembled WGS sequence"/>
</dbReference>
<evidence type="ECO:0000313" key="14">
    <source>
        <dbReference type="EMBL" id="PHI05767.1"/>
    </source>
</evidence>
<dbReference type="EMBL" id="CP021934">
    <property type="protein sequence ID" value="ASC03336.1"/>
    <property type="molecule type" value="Genomic_DNA"/>
</dbReference>
<reference evidence="14 25" key="7">
    <citation type="submission" date="2017-06" db="EMBL/GenBank/DDBJ databases">
        <title>Draft genome sequence of Fusobacterium nucleatum subsp. polymorphum KCOM 1271 (=ChDC F305).</title>
        <authorList>
            <person name="Kook J.-K."/>
            <person name="Park S.-N."/>
            <person name="Lim Y.K."/>
            <person name="Roh H."/>
        </authorList>
    </citation>
    <scope>NUCLEOTIDE SEQUENCE [LARGE SCALE GENOMIC DNA]</scope>
    <source>
        <strain evidence="14">KCOM 1271</strain>
        <strain evidence="25">KCOM 1271 (ChDC F305)</strain>
    </source>
</reference>
<comment type="similarity">
    <text evidence="1 5">Belongs to the bacterial ribosomal protein bL28 family.</text>
</comment>
<reference evidence="9 19" key="2">
    <citation type="submission" date="2017-05" db="EMBL/GenBank/DDBJ databases">
        <title>Genome sequencing of Fusobacterium nucleatum subsp. polymorphum KCOM 1001 (=ChDC F119).</title>
        <authorList>
            <person name="Kook J.-K."/>
            <person name="Park S.-N."/>
            <person name="Lim Y.K."/>
            <person name="Roh H."/>
        </authorList>
    </citation>
    <scope>NUCLEOTIDE SEQUENCE [LARGE SCALE GENOMIC DNA]</scope>
    <source>
        <strain evidence="9 19">KCOM 1001</strain>
    </source>
</reference>
<evidence type="ECO:0000313" key="25">
    <source>
        <dbReference type="Proteomes" id="UP000224182"/>
    </source>
</evidence>
<dbReference type="Proteomes" id="UP000196759">
    <property type="component" value="Chromosome"/>
</dbReference>
<dbReference type="GeneID" id="60658888"/>
<dbReference type="HAMAP" id="MF_00373">
    <property type="entry name" value="Ribosomal_bL28"/>
    <property type="match status" value="1"/>
</dbReference>
<dbReference type="EMBL" id="NIRJ01000001">
    <property type="protein sequence ID" value="PHH96732.1"/>
    <property type="molecule type" value="Genomic_DNA"/>
</dbReference>
<dbReference type="GO" id="GO:0003735">
    <property type="term" value="F:structural constituent of ribosome"/>
    <property type="evidence" value="ECO:0007669"/>
    <property type="project" value="InterPro"/>
</dbReference>
<dbReference type="EMBL" id="NIRM01000005">
    <property type="protein sequence ID" value="PHI04128.1"/>
    <property type="molecule type" value="Genomic_DNA"/>
</dbReference>
<evidence type="ECO:0000313" key="8">
    <source>
        <dbReference type="EMBL" id="ASG28544.1"/>
    </source>
</evidence>
<dbReference type="EMBL" id="NJGI01000001">
    <property type="protein sequence ID" value="PGH21860.1"/>
    <property type="molecule type" value="Genomic_DNA"/>
</dbReference>
<keyword evidence="18" id="KW-1185">Reference proteome</keyword>
<dbReference type="InterPro" id="IPR026569">
    <property type="entry name" value="Ribosomal_bL28"/>
</dbReference>
<dbReference type="EMBL" id="NIRK01000001">
    <property type="protein sequence ID" value="PHH98804.1"/>
    <property type="molecule type" value="Genomic_DNA"/>
</dbReference>
<evidence type="ECO:0000313" key="13">
    <source>
        <dbReference type="EMBL" id="PHI04128.1"/>
    </source>
</evidence>
<dbReference type="EMBL" id="NIRQ01000001">
    <property type="protein sequence ID" value="PHI12545.1"/>
    <property type="molecule type" value="Genomic_DNA"/>
</dbReference>
<dbReference type="EMBL" id="CP013121">
    <property type="protein sequence ID" value="ALM95312.1"/>
    <property type="molecule type" value="Genomic_DNA"/>
</dbReference>